<proteinExistence type="inferred from homology"/>
<evidence type="ECO:0000256" key="4">
    <source>
        <dbReference type="ARBA" id="ARBA00015552"/>
    </source>
</evidence>
<accession>A0A9X2KRT0</accession>
<name>A0A9X2KRT0_9GAMM</name>
<dbReference type="GO" id="GO:0004787">
    <property type="term" value="F:thiamine diphosphate phosphatase activity"/>
    <property type="evidence" value="ECO:0007669"/>
    <property type="project" value="InterPro"/>
</dbReference>
<evidence type="ECO:0000313" key="9">
    <source>
        <dbReference type="Proteomes" id="UP001139319"/>
    </source>
</evidence>
<comment type="similarity">
    <text evidence="2 6">Belongs to the Nudix hydrolase family. NudJ subfamily.</text>
</comment>
<dbReference type="SUPFAM" id="SSF55811">
    <property type="entry name" value="Nudix"/>
    <property type="match status" value="1"/>
</dbReference>
<reference evidence="8" key="2">
    <citation type="submission" date="2023-01" db="EMBL/GenBank/DDBJ databases">
        <title>Gilvimarinus xylanilyticus HB14 isolated from Caulerpa lentillifera aquaculture base in Hainan, China.</title>
        <authorList>
            <person name="Zhang Y.-J."/>
        </authorList>
    </citation>
    <scope>NUCLEOTIDE SEQUENCE</scope>
    <source>
        <strain evidence="8">HB14</strain>
    </source>
</reference>
<sequence length="154" mass="17302">MPPTSQRDFMPHVTVACVIERDAQFLLVREWIDGRERLNQPAGHLEANETLAQAAVRETLEETGWHIELTGVVGVDLYTAPANGVTYVRTTFIGRALEEDANPQLDEGIIGPEWLTRDEIAARREQLRSPMVLDIIDQYLAGRRYPLEVAGQHG</sequence>
<reference evidence="8" key="1">
    <citation type="submission" date="2022-05" db="EMBL/GenBank/DDBJ databases">
        <authorList>
            <person name="Sun H.-N."/>
        </authorList>
    </citation>
    <scope>NUCLEOTIDE SEQUENCE</scope>
    <source>
        <strain evidence="8">HB14</strain>
    </source>
</reference>
<comment type="subunit">
    <text evidence="3 6">Monomer.</text>
</comment>
<dbReference type="GO" id="GO:0017111">
    <property type="term" value="F:ribonucleoside triphosphate phosphatase activity"/>
    <property type="evidence" value="ECO:0007669"/>
    <property type="project" value="InterPro"/>
</dbReference>
<dbReference type="PANTHER" id="PTHR43222:SF11">
    <property type="entry name" value="PHOSPHATASE NUDJ"/>
    <property type="match status" value="1"/>
</dbReference>
<keyword evidence="6" id="KW-0460">Magnesium</keyword>
<dbReference type="RefSeq" id="WP_253966456.1">
    <property type="nucleotide sequence ID" value="NZ_JAMFTH010000001.1"/>
</dbReference>
<dbReference type="PROSITE" id="PS51462">
    <property type="entry name" value="NUDIX"/>
    <property type="match status" value="1"/>
</dbReference>
<evidence type="ECO:0000256" key="2">
    <source>
        <dbReference type="ARBA" id="ARBA00007608"/>
    </source>
</evidence>
<keyword evidence="5 6" id="KW-0378">Hydrolase</keyword>
<evidence type="ECO:0000256" key="3">
    <source>
        <dbReference type="ARBA" id="ARBA00011245"/>
    </source>
</evidence>
<dbReference type="InterPro" id="IPR020084">
    <property type="entry name" value="NUDIX_hydrolase_CS"/>
</dbReference>
<protein>
    <recommendedName>
        <fullName evidence="4 6">Phosphatase NudJ</fullName>
        <ecNumber evidence="6">3.6.1.-</ecNumber>
    </recommendedName>
</protein>
<keyword evidence="9" id="KW-1185">Reference proteome</keyword>
<dbReference type="Pfam" id="PF00293">
    <property type="entry name" value="NUDIX"/>
    <property type="match status" value="1"/>
</dbReference>
<evidence type="ECO:0000259" key="7">
    <source>
        <dbReference type="PROSITE" id="PS51462"/>
    </source>
</evidence>
<comment type="caution">
    <text evidence="8">The sequence shown here is derived from an EMBL/GenBank/DDBJ whole genome shotgun (WGS) entry which is preliminary data.</text>
</comment>
<dbReference type="PANTHER" id="PTHR43222">
    <property type="entry name" value="NUDIX HYDROLASE 23"/>
    <property type="match status" value="1"/>
</dbReference>
<evidence type="ECO:0000256" key="5">
    <source>
        <dbReference type="ARBA" id="ARBA00022801"/>
    </source>
</evidence>
<gene>
    <name evidence="6" type="primary">nudJ</name>
    <name evidence="8" type="ORF">M6D89_02505</name>
</gene>
<dbReference type="GO" id="GO:0017110">
    <property type="term" value="F:nucleoside diphosphate phosphatase activity"/>
    <property type="evidence" value="ECO:0007669"/>
    <property type="project" value="InterPro"/>
</dbReference>
<comment type="cofactor">
    <cofactor evidence="1 6">
        <name>Mg(2+)</name>
        <dbReference type="ChEBI" id="CHEBI:18420"/>
    </cofactor>
</comment>
<dbReference type="Proteomes" id="UP001139319">
    <property type="component" value="Unassembled WGS sequence"/>
</dbReference>
<dbReference type="InterPro" id="IPR000086">
    <property type="entry name" value="NUDIX_hydrolase_dom"/>
</dbReference>
<dbReference type="EC" id="3.6.1.-" evidence="6"/>
<feature type="domain" description="Nudix hydrolase" evidence="7">
    <location>
        <begin position="10"/>
        <end position="140"/>
    </location>
</feature>
<dbReference type="Gene3D" id="3.90.79.10">
    <property type="entry name" value="Nucleoside Triphosphate Pyrophosphohydrolase"/>
    <property type="match status" value="1"/>
</dbReference>
<evidence type="ECO:0000313" key="8">
    <source>
        <dbReference type="EMBL" id="MCP8898166.1"/>
    </source>
</evidence>
<dbReference type="CDD" id="cd03675">
    <property type="entry name" value="NUDIX_Hydrolase"/>
    <property type="match status" value="1"/>
</dbReference>
<organism evidence="8 9">
    <name type="scientific">Gilvimarinus xylanilyticus</name>
    <dbReference type="NCBI Taxonomy" id="2944139"/>
    <lineage>
        <taxon>Bacteria</taxon>
        <taxon>Pseudomonadati</taxon>
        <taxon>Pseudomonadota</taxon>
        <taxon>Gammaproteobacteria</taxon>
        <taxon>Cellvibrionales</taxon>
        <taxon>Cellvibrionaceae</taxon>
        <taxon>Gilvimarinus</taxon>
    </lineage>
</organism>
<evidence type="ECO:0000256" key="1">
    <source>
        <dbReference type="ARBA" id="ARBA00001946"/>
    </source>
</evidence>
<dbReference type="InterPro" id="IPR033713">
    <property type="entry name" value="NudJ"/>
</dbReference>
<dbReference type="AlphaFoldDB" id="A0A9X2KRT0"/>
<dbReference type="EMBL" id="JAMFTH010000001">
    <property type="protein sequence ID" value="MCP8898166.1"/>
    <property type="molecule type" value="Genomic_DNA"/>
</dbReference>
<evidence type="ECO:0000256" key="6">
    <source>
        <dbReference type="RuleBase" id="RU364043"/>
    </source>
</evidence>
<dbReference type="PROSITE" id="PS00893">
    <property type="entry name" value="NUDIX_BOX"/>
    <property type="match status" value="1"/>
</dbReference>
<dbReference type="InterPro" id="IPR015797">
    <property type="entry name" value="NUDIX_hydrolase-like_dom_sf"/>
</dbReference>